<accession>A0AA37WV34</accession>
<proteinExistence type="predicted"/>
<comment type="caution">
    <text evidence="1">The sequence shown here is derived from an EMBL/GenBank/DDBJ whole genome shotgun (WGS) entry which is preliminary data.</text>
</comment>
<evidence type="ECO:0000313" key="2">
    <source>
        <dbReference type="Proteomes" id="UP001157440"/>
    </source>
</evidence>
<name>A0AA37WV34_9HYPH</name>
<dbReference type="Proteomes" id="UP001157440">
    <property type="component" value="Unassembled WGS sequence"/>
</dbReference>
<evidence type="ECO:0000313" key="1">
    <source>
        <dbReference type="EMBL" id="GLS71728.1"/>
    </source>
</evidence>
<organism evidence="1 2">
    <name type="scientific">Methylobacterium tardum</name>
    <dbReference type="NCBI Taxonomy" id="374432"/>
    <lineage>
        <taxon>Bacteria</taxon>
        <taxon>Pseudomonadati</taxon>
        <taxon>Pseudomonadota</taxon>
        <taxon>Alphaproteobacteria</taxon>
        <taxon>Hyphomicrobiales</taxon>
        <taxon>Methylobacteriaceae</taxon>
        <taxon>Methylobacterium</taxon>
    </lineage>
</organism>
<sequence length="294" mass="32686">MALSEFDVLGEEVSDEETGEILKKGDPRRSLVRYQPNGGELFVSARISLPLLKTAASRPVLLLMPSSREDEVLRPSNPALRAAGGWDLLTPEGSRRNWRLLERICEDLTKASVPACYLAEQHGANRRDFYFVTEDVAGVERIAYAAAEALFFPLAIERRCLAEVAPIIVPTEVIGELDLDVSDDARIRPTRFEFWGADASLAKLRSELEQRGYQYIGFDPGMREMRMAKPVPIDGPGFLAVLKEIASLARSLGCSYRGTETVGGSAQFALDRPLPDRYAAKAGVLGRLFERWRR</sequence>
<gene>
    <name evidence="1" type="ORF">GCM10007890_37410</name>
</gene>
<reference evidence="2" key="1">
    <citation type="journal article" date="2019" name="Int. J. Syst. Evol. Microbiol.">
        <title>The Global Catalogue of Microorganisms (GCM) 10K type strain sequencing project: providing services to taxonomists for standard genome sequencing and annotation.</title>
        <authorList>
            <consortium name="The Broad Institute Genomics Platform"/>
            <consortium name="The Broad Institute Genome Sequencing Center for Infectious Disease"/>
            <person name="Wu L."/>
            <person name="Ma J."/>
        </authorList>
    </citation>
    <scope>NUCLEOTIDE SEQUENCE [LARGE SCALE GENOMIC DNA]</scope>
    <source>
        <strain evidence="2">NBRC 103632</strain>
    </source>
</reference>
<dbReference type="RefSeq" id="WP_238198847.1">
    <property type="nucleotide sequence ID" value="NZ_BPQZ01000027.1"/>
</dbReference>
<dbReference type="EMBL" id="BSPL01000018">
    <property type="protein sequence ID" value="GLS71728.1"/>
    <property type="molecule type" value="Genomic_DNA"/>
</dbReference>
<keyword evidence="2" id="KW-1185">Reference proteome</keyword>
<dbReference type="AlphaFoldDB" id="A0AA37WV34"/>
<protein>
    <submittedName>
        <fullName evidence="1">Uncharacterized protein</fullName>
    </submittedName>
</protein>